<accession>A0AAN8XEJ4</accession>
<dbReference type="Proteomes" id="UP001381693">
    <property type="component" value="Unassembled WGS sequence"/>
</dbReference>
<dbReference type="EMBL" id="JAXCGZ010006146">
    <property type="protein sequence ID" value="KAK7080073.1"/>
    <property type="molecule type" value="Genomic_DNA"/>
</dbReference>
<name>A0AAN8XEJ4_HALRR</name>
<keyword evidence="2" id="KW-1185">Reference proteome</keyword>
<reference evidence="1 2" key="1">
    <citation type="submission" date="2023-11" db="EMBL/GenBank/DDBJ databases">
        <title>Halocaridina rubra genome assembly.</title>
        <authorList>
            <person name="Smith C."/>
        </authorList>
    </citation>
    <scope>NUCLEOTIDE SEQUENCE [LARGE SCALE GENOMIC DNA]</scope>
    <source>
        <strain evidence="1">EP-1</strain>
        <tissue evidence="1">Whole</tissue>
    </source>
</reference>
<organism evidence="1 2">
    <name type="scientific">Halocaridina rubra</name>
    <name type="common">Hawaiian red shrimp</name>
    <dbReference type="NCBI Taxonomy" id="373956"/>
    <lineage>
        <taxon>Eukaryota</taxon>
        <taxon>Metazoa</taxon>
        <taxon>Ecdysozoa</taxon>
        <taxon>Arthropoda</taxon>
        <taxon>Crustacea</taxon>
        <taxon>Multicrustacea</taxon>
        <taxon>Malacostraca</taxon>
        <taxon>Eumalacostraca</taxon>
        <taxon>Eucarida</taxon>
        <taxon>Decapoda</taxon>
        <taxon>Pleocyemata</taxon>
        <taxon>Caridea</taxon>
        <taxon>Atyoidea</taxon>
        <taxon>Atyidae</taxon>
        <taxon>Halocaridina</taxon>
    </lineage>
</organism>
<protein>
    <submittedName>
        <fullName evidence="1">Uncharacterized protein</fullName>
    </submittedName>
</protein>
<dbReference type="AlphaFoldDB" id="A0AAN8XEJ4"/>
<sequence>RDLARSVEEYNNIYMTVVAAKVQLNTRQWSTTTKYDSGISQARLLNTTLAAVKYDPTPESS</sequence>
<evidence type="ECO:0000313" key="1">
    <source>
        <dbReference type="EMBL" id="KAK7080073.1"/>
    </source>
</evidence>
<comment type="caution">
    <text evidence="1">The sequence shown here is derived from an EMBL/GenBank/DDBJ whole genome shotgun (WGS) entry which is preliminary data.</text>
</comment>
<evidence type="ECO:0000313" key="2">
    <source>
        <dbReference type="Proteomes" id="UP001381693"/>
    </source>
</evidence>
<gene>
    <name evidence="1" type="ORF">SK128_011328</name>
</gene>
<feature type="non-terminal residue" evidence="1">
    <location>
        <position position="1"/>
    </location>
</feature>
<proteinExistence type="predicted"/>